<evidence type="ECO:0008006" key="3">
    <source>
        <dbReference type="Google" id="ProtNLM"/>
    </source>
</evidence>
<accession>A0A2N3WZU3</accession>
<dbReference type="AlphaFoldDB" id="A0A2N3WZU3"/>
<name>A0A2N3WZU3_9NOCA</name>
<dbReference type="RefSeq" id="WP_101463658.1">
    <property type="nucleotide sequence ID" value="NZ_PJMW01000001.1"/>
</dbReference>
<proteinExistence type="predicted"/>
<evidence type="ECO:0000313" key="2">
    <source>
        <dbReference type="Proteomes" id="UP000233766"/>
    </source>
</evidence>
<reference evidence="1 2" key="1">
    <citation type="submission" date="2017-12" db="EMBL/GenBank/DDBJ databases">
        <title>Sequencing the genomes of 1000 Actinobacteria strains.</title>
        <authorList>
            <person name="Klenk H.-P."/>
        </authorList>
    </citation>
    <scope>NUCLEOTIDE SEQUENCE [LARGE SCALE GENOMIC DNA]</scope>
    <source>
        <strain evidence="1 2">DSM 44489</strain>
    </source>
</reference>
<gene>
    <name evidence="1" type="ORF">ATK86_1429</name>
</gene>
<comment type="caution">
    <text evidence="1">The sequence shown here is derived from an EMBL/GenBank/DDBJ whole genome shotgun (WGS) entry which is preliminary data.</text>
</comment>
<sequence>MHRPAYLTAAIEATATHNLWPEALPLLNDLPTTTHETLATSLDALTDNNFREALHAAATADCTTTLIQIVLRQDVSSRTRSLILLNESDNLEP</sequence>
<keyword evidence="2" id="KW-1185">Reference proteome</keyword>
<dbReference type="EMBL" id="PJMW01000001">
    <property type="protein sequence ID" value="PKV99380.1"/>
    <property type="molecule type" value="Genomic_DNA"/>
</dbReference>
<protein>
    <recommendedName>
        <fullName evidence="3">HEAT repeat protein</fullName>
    </recommendedName>
</protein>
<dbReference type="Proteomes" id="UP000233766">
    <property type="component" value="Unassembled WGS sequence"/>
</dbReference>
<evidence type="ECO:0000313" key="1">
    <source>
        <dbReference type="EMBL" id="PKV99380.1"/>
    </source>
</evidence>
<organism evidence="1 2">
    <name type="scientific">Nocardia fluminea</name>
    <dbReference type="NCBI Taxonomy" id="134984"/>
    <lineage>
        <taxon>Bacteria</taxon>
        <taxon>Bacillati</taxon>
        <taxon>Actinomycetota</taxon>
        <taxon>Actinomycetes</taxon>
        <taxon>Mycobacteriales</taxon>
        <taxon>Nocardiaceae</taxon>
        <taxon>Nocardia</taxon>
    </lineage>
</organism>